<dbReference type="Proteomes" id="UP000424462">
    <property type="component" value="Chromosome"/>
</dbReference>
<comment type="similarity">
    <text evidence="6">Belongs to the ABC-4 integral membrane protein family.</text>
</comment>
<keyword evidence="5 7" id="KW-0472">Membrane</keyword>
<feature type="transmembrane region" description="Helical" evidence="7">
    <location>
        <begin position="493"/>
        <end position="513"/>
    </location>
</feature>
<keyword evidence="2" id="KW-1003">Cell membrane</keyword>
<keyword evidence="4 7" id="KW-1133">Transmembrane helix</keyword>
<feature type="transmembrane region" description="Helical" evidence="7">
    <location>
        <begin position="729"/>
        <end position="754"/>
    </location>
</feature>
<feature type="domain" description="ABC3 transporter permease C-terminal" evidence="8">
    <location>
        <begin position="732"/>
        <end position="849"/>
    </location>
</feature>
<keyword evidence="3 7" id="KW-0812">Transmembrane</keyword>
<protein>
    <submittedName>
        <fullName evidence="10">ABC transporter permease YtrF</fullName>
    </submittedName>
</protein>
<proteinExistence type="inferred from homology"/>
<name>A0A6B8VRJ2_9CORY</name>
<accession>A0A6B8VRJ2</accession>
<evidence type="ECO:0000256" key="6">
    <source>
        <dbReference type="ARBA" id="ARBA00038076"/>
    </source>
</evidence>
<feature type="transmembrane region" description="Helical" evidence="7">
    <location>
        <begin position="356"/>
        <end position="379"/>
    </location>
</feature>
<feature type="transmembrane region" description="Helical" evidence="7">
    <location>
        <begin position="775"/>
        <end position="801"/>
    </location>
</feature>
<gene>
    <name evidence="10" type="primary">ytrF</name>
    <name evidence="10" type="ORF">COCCU_11365</name>
</gene>
<feature type="transmembrane region" description="Helical" evidence="7">
    <location>
        <begin position="821"/>
        <end position="839"/>
    </location>
</feature>
<keyword evidence="11" id="KW-1185">Reference proteome</keyword>
<comment type="subcellular location">
    <subcellularLocation>
        <location evidence="1">Cell membrane</location>
        <topology evidence="1">Multi-pass membrane protein</topology>
    </subcellularLocation>
</comment>
<feature type="transmembrane region" description="Helical" evidence="7">
    <location>
        <begin position="409"/>
        <end position="428"/>
    </location>
</feature>
<dbReference type="KEGG" id="cok:COCCU_11365"/>
<feature type="transmembrane region" description="Helical" evidence="7">
    <location>
        <begin position="20"/>
        <end position="42"/>
    </location>
</feature>
<feature type="domain" description="MacB-like periplasmic core" evidence="9">
    <location>
        <begin position="23"/>
        <end position="233"/>
    </location>
</feature>
<feature type="domain" description="ABC3 transporter permease C-terminal" evidence="8">
    <location>
        <begin position="268"/>
        <end position="386"/>
    </location>
</feature>
<evidence type="ECO:0000256" key="3">
    <source>
        <dbReference type="ARBA" id="ARBA00022692"/>
    </source>
</evidence>
<evidence type="ECO:0000313" key="11">
    <source>
        <dbReference type="Proteomes" id="UP000424462"/>
    </source>
</evidence>
<organism evidence="10 11">
    <name type="scientific">Corynebacterium occultum</name>
    <dbReference type="NCBI Taxonomy" id="2675219"/>
    <lineage>
        <taxon>Bacteria</taxon>
        <taxon>Bacillati</taxon>
        <taxon>Actinomycetota</taxon>
        <taxon>Actinomycetes</taxon>
        <taxon>Mycobacteriales</taxon>
        <taxon>Corynebacteriaceae</taxon>
        <taxon>Corynebacterium</taxon>
    </lineage>
</organism>
<dbReference type="InterPro" id="IPR025857">
    <property type="entry name" value="MacB_PCD"/>
</dbReference>
<dbReference type="InterPro" id="IPR050250">
    <property type="entry name" value="Macrolide_Exporter_MacB"/>
</dbReference>
<evidence type="ECO:0000256" key="7">
    <source>
        <dbReference type="SAM" id="Phobius"/>
    </source>
</evidence>
<sequence precursor="true">MAKDTTMRKVSLRSLSAHKLRMALTVIAVVLGTAFISGAFMFTNALSNTFTSAVSSAYEGVDAVVSPDREAGVMGITPEVHQSLLGNPDIEKLNFSASTSVVLADTEGNTIQTAGIPSSVGIWYDPADSVVEGAGILEGNAPQGGDEILINDVAAEKFDISVGTELLVVDPVQRNTVTVSGIFRPAVDSGPSISLAMAEADYLERYSDGANLPDIAVAAVAGVEPTQLVDQLRGELGGVTVETGEKLAADASQMMEMALSFINYFLVAFGLVALLVGTFLIANTFSMIVAQRTKEFALLRALGAARKQITRSVVFEALLVGVIGSAIGVVVGLGMVQGIKAALAFFDLELPDSGLGLTPTSVIVPILLGTVVTVLSAWAPARRAGAVQPVEAMRTTETAAGSSLKGRTLIGVLLILIGAAAAIGAVLMEEAATGTRASLVGVGALGVITGFFLAGPAMSLPVVPGIGKVIGAPFGAVGKLAATNSRRSPRRTATTAFALTLGVALVTSIGMLGDTMKSSISDMIEEDYQADYFLAGPTNGSFPVPLEALDVVRETEGVGEVATLGMAPIYVEDQATYGPGGVGSTNVVGGDISAIIQTVLVDGELDMNGTEGVAVDSNFAAENGWEVGDTVSVTSPVSPDPVETQVRAIFEPNFTLGGMFVSQSLADSMLPAEAQQLMNIGVLGDGSVDTEQLRENLENAVNDFIVVQVMDSQEISGQSTQAIDLMLNILYALLALAVIIAVLGIVNTLTLNVIERRQEIGMLRAVGSQRAQVRTMITLEAVQIALFGALMGVLIGLFLGWSFVTVLAGEGLSSVTIPWDNIGWIFLGSLVVGILAAIWPAQRAASTPPLDAITDE</sequence>
<dbReference type="GO" id="GO:0005886">
    <property type="term" value="C:plasma membrane"/>
    <property type="evidence" value="ECO:0007669"/>
    <property type="project" value="UniProtKB-SubCell"/>
</dbReference>
<dbReference type="InterPro" id="IPR003838">
    <property type="entry name" value="ABC3_permease_C"/>
</dbReference>
<evidence type="ECO:0000313" key="10">
    <source>
        <dbReference type="EMBL" id="QGU08182.1"/>
    </source>
</evidence>
<dbReference type="GO" id="GO:0022857">
    <property type="term" value="F:transmembrane transporter activity"/>
    <property type="evidence" value="ECO:0007669"/>
    <property type="project" value="TreeGrafter"/>
</dbReference>
<dbReference type="EMBL" id="CP046455">
    <property type="protein sequence ID" value="QGU08182.1"/>
    <property type="molecule type" value="Genomic_DNA"/>
</dbReference>
<evidence type="ECO:0000256" key="2">
    <source>
        <dbReference type="ARBA" id="ARBA00022475"/>
    </source>
</evidence>
<dbReference type="PANTHER" id="PTHR30572">
    <property type="entry name" value="MEMBRANE COMPONENT OF TRANSPORTER-RELATED"/>
    <property type="match status" value="1"/>
</dbReference>
<reference evidence="10 11" key="1">
    <citation type="submission" date="2019-11" db="EMBL/GenBank/DDBJ databases">
        <title>Complete genome sequence of Corynebacterium kalinowskii 1959, a novel Corynebacterium species isolated from soil of a small paddock in Vilsendorf, Germany.</title>
        <authorList>
            <person name="Schaffert L."/>
            <person name="Ruwe M."/>
            <person name="Milse J."/>
            <person name="Hanuschka K."/>
            <person name="Ortseifen V."/>
            <person name="Droste J."/>
            <person name="Brandt D."/>
            <person name="Schlueter L."/>
            <person name="Kutter Y."/>
            <person name="Vinke S."/>
            <person name="Viehoefer P."/>
            <person name="Jacob L."/>
            <person name="Luebke N.-C."/>
            <person name="Schulte-Berndt E."/>
            <person name="Hain C."/>
            <person name="Linder M."/>
            <person name="Schmidt P."/>
            <person name="Wollenschlaeger L."/>
            <person name="Luttermann T."/>
            <person name="Thieme E."/>
            <person name="Hassa J."/>
            <person name="Haak M."/>
            <person name="Wittchen M."/>
            <person name="Mentz A."/>
            <person name="Persicke M."/>
            <person name="Busche T."/>
            <person name="Ruckert C."/>
        </authorList>
    </citation>
    <scope>NUCLEOTIDE SEQUENCE [LARGE SCALE GENOMIC DNA]</scope>
    <source>
        <strain evidence="10 11">2039</strain>
    </source>
</reference>
<evidence type="ECO:0000256" key="5">
    <source>
        <dbReference type="ARBA" id="ARBA00023136"/>
    </source>
</evidence>
<feature type="transmembrane region" description="Helical" evidence="7">
    <location>
        <begin position="261"/>
        <end position="282"/>
    </location>
</feature>
<dbReference type="PANTHER" id="PTHR30572:SF4">
    <property type="entry name" value="ABC TRANSPORTER PERMEASE YTRF"/>
    <property type="match status" value="1"/>
</dbReference>
<dbReference type="Pfam" id="PF02687">
    <property type="entry name" value="FtsX"/>
    <property type="match status" value="2"/>
</dbReference>
<evidence type="ECO:0000259" key="9">
    <source>
        <dbReference type="Pfam" id="PF12704"/>
    </source>
</evidence>
<evidence type="ECO:0000256" key="4">
    <source>
        <dbReference type="ARBA" id="ARBA00022989"/>
    </source>
</evidence>
<feature type="transmembrane region" description="Helical" evidence="7">
    <location>
        <begin position="313"/>
        <end position="336"/>
    </location>
</feature>
<dbReference type="AlphaFoldDB" id="A0A6B8VRJ2"/>
<feature type="domain" description="MacB-like periplasmic core" evidence="9">
    <location>
        <begin position="492"/>
        <end position="699"/>
    </location>
</feature>
<evidence type="ECO:0000259" key="8">
    <source>
        <dbReference type="Pfam" id="PF02687"/>
    </source>
</evidence>
<evidence type="ECO:0000256" key="1">
    <source>
        <dbReference type="ARBA" id="ARBA00004651"/>
    </source>
</evidence>
<feature type="transmembrane region" description="Helical" evidence="7">
    <location>
        <begin position="434"/>
        <end position="454"/>
    </location>
</feature>
<dbReference type="Pfam" id="PF12704">
    <property type="entry name" value="MacB_PCD"/>
    <property type="match status" value="2"/>
</dbReference>